<protein>
    <submittedName>
        <fullName evidence="3">Multisubunit sodium/proton antiporter MrpG subunit</fullName>
    </submittedName>
</protein>
<comment type="similarity">
    <text evidence="1">Belongs to the CPA3 antiporters (TC 2.A.63) subunit G family.</text>
</comment>
<reference evidence="3 4" key="1">
    <citation type="submission" date="2019-02" db="EMBL/GenBank/DDBJ databases">
        <title>Sequencing the genomes of 1000 actinobacteria strains.</title>
        <authorList>
            <person name="Klenk H.-P."/>
        </authorList>
    </citation>
    <scope>NUCLEOTIDE SEQUENCE [LARGE SCALE GENOMIC DNA]</scope>
    <source>
        <strain evidence="3 4">DSM 17364</strain>
    </source>
</reference>
<dbReference type="Pfam" id="PF03334">
    <property type="entry name" value="PhaG_MnhG_YufB"/>
    <property type="match status" value="1"/>
</dbReference>
<dbReference type="RefSeq" id="WP_130451465.1">
    <property type="nucleotide sequence ID" value="NZ_SHLA01000001.1"/>
</dbReference>
<sequence>MELVLSILVSVFAVSGALCVLISAVSMLHATDALTRINALSPATGLGLPLIVTAAYLHQIYADGFDWVHLIQYAITVMALVIVSSVGSNALARAAYLSGAEADPATDPQDLAR</sequence>
<dbReference type="EMBL" id="SHLA01000001">
    <property type="protein sequence ID" value="RZU62961.1"/>
    <property type="molecule type" value="Genomic_DNA"/>
</dbReference>
<gene>
    <name evidence="3" type="ORF">EV380_2567</name>
</gene>
<keyword evidence="4" id="KW-1185">Reference proteome</keyword>
<dbReference type="Proteomes" id="UP000292685">
    <property type="component" value="Unassembled WGS sequence"/>
</dbReference>
<feature type="transmembrane region" description="Helical" evidence="2">
    <location>
        <begin position="6"/>
        <end position="28"/>
    </location>
</feature>
<dbReference type="OrthoDB" id="3730907at2"/>
<organism evidence="3 4">
    <name type="scientific">Zhihengliuella halotolerans</name>
    <dbReference type="NCBI Taxonomy" id="370736"/>
    <lineage>
        <taxon>Bacteria</taxon>
        <taxon>Bacillati</taxon>
        <taxon>Actinomycetota</taxon>
        <taxon>Actinomycetes</taxon>
        <taxon>Micrococcales</taxon>
        <taxon>Micrococcaceae</taxon>
        <taxon>Zhihengliuella</taxon>
    </lineage>
</organism>
<evidence type="ECO:0000313" key="4">
    <source>
        <dbReference type="Proteomes" id="UP000292685"/>
    </source>
</evidence>
<dbReference type="InterPro" id="IPR005133">
    <property type="entry name" value="PhaG_MnhG_YufB"/>
</dbReference>
<feature type="transmembrane region" description="Helical" evidence="2">
    <location>
        <begin position="40"/>
        <end position="58"/>
    </location>
</feature>
<dbReference type="PANTHER" id="PTHR34703">
    <property type="entry name" value="ANTIPORTER SUBUNIT MNHG2-RELATED"/>
    <property type="match status" value="1"/>
</dbReference>
<keyword evidence="2" id="KW-1133">Transmembrane helix</keyword>
<comment type="caution">
    <text evidence="3">The sequence shown here is derived from an EMBL/GenBank/DDBJ whole genome shotgun (WGS) entry which is preliminary data.</text>
</comment>
<dbReference type="PANTHER" id="PTHR34703:SF1">
    <property type="entry name" value="ANTIPORTER SUBUNIT MNHG2-RELATED"/>
    <property type="match status" value="1"/>
</dbReference>
<evidence type="ECO:0000256" key="1">
    <source>
        <dbReference type="ARBA" id="ARBA00008404"/>
    </source>
</evidence>
<dbReference type="AlphaFoldDB" id="A0A4Q8AGI4"/>
<keyword evidence="2" id="KW-0812">Transmembrane</keyword>
<dbReference type="GO" id="GO:0015385">
    <property type="term" value="F:sodium:proton antiporter activity"/>
    <property type="evidence" value="ECO:0007669"/>
    <property type="project" value="TreeGrafter"/>
</dbReference>
<evidence type="ECO:0000256" key="2">
    <source>
        <dbReference type="SAM" id="Phobius"/>
    </source>
</evidence>
<keyword evidence="2" id="KW-0472">Membrane</keyword>
<accession>A0A4Q8AGI4</accession>
<name>A0A4Q8AGI4_9MICC</name>
<proteinExistence type="inferred from homology"/>
<evidence type="ECO:0000313" key="3">
    <source>
        <dbReference type="EMBL" id="RZU62961.1"/>
    </source>
</evidence>
<feature type="transmembrane region" description="Helical" evidence="2">
    <location>
        <begin position="70"/>
        <end position="92"/>
    </location>
</feature>